<comment type="caution">
    <text evidence="2">The sequence shown here is derived from an EMBL/GenBank/DDBJ whole genome shotgun (WGS) entry which is preliminary data.</text>
</comment>
<dbReference type="EMBL" id="MGJD01000021">
    <property type="protein sequence ID" value="OGN00455.1"/>
    <property type="molecule type" value="Genomic_DNA"/>
</dbReference>
<feature type="domain" description="Phosphotyrosine protein phosphatase I" evidence="1">
    <location>
        <begin position="5"/>
        <end position="106"/>
    </location>
</feature>
<dbReference type="AlphaFoldDB" id="A0A1F8EHZ0"/>
<dbReference type="SUPFAM" id="SSF52788">
    <property type="entry name" value="Phosphotyrosine protein phosphatases I"/>
    <property type="match status" value="1"/>
</dbReference>
<reference evidence="2 3" key="1">
    <citation type="journal article" date="2016" name="Nat. Commun.">
        <title>Thousands of microbial genomes shed light on interconnected biogeochemical processes in an aquifer system.</title>
        <authorList>
            <person name="Anantharaman K."/>
            <person name="Brown C.T."/>
            <person name="Hug L.A."/>
            <person name="Sharon I."/>
            <person name="Castelle C.J."/>
            <person name="Probst A.J."/>
            <person name="Thomas B.C."/>
            <person name="Singh A."/>
            <person name="Wilkins M.J."/>
            <person name="Karaoz U."/>
            <person name="Brodie E.L."/>
            <person name="Williams K.H."/>
            <person name="Hubbard S.S."/>
            <person name="Banfield J.F."/>
        </authorList>
    </citation>
    <scope>NUCLEOTIDE SEQUENCE [LARGE SCALE GENOMIC DNA]</scope>
</reference>
<dbReference type="InterPro" id="IPR023485">
    <property type="entry name" value="Ptyr_pPase"/>
</dbReference>
<dbReference type="InterPro" id="IPR036196">
    <property type="entry name" value="Ptyr_pPase_sf"/>
</dbReference>
<evidence type="ECO:0000313" key="3">
    <source>
        <dbReference type="Proteomes" id="UP000177117"/>
    </source>
</evidence>
<sequence length="116" mass="13120">MSPKLKLLFICTANINRSRTAEDILKNSPDYEVQSAGIIYHPAGGQVVTQELIDWADRIFVMDENNDRHLTSLRNNFNVFDKDAYVLNVPDIYNRGNSVLVELLKKRLASIGGIKV</sequence>
<protein>
    <recommendedName>
        <fullName evidence="1">Phosphotyrosine protein phosphatase I domain-containing protein</fullName>
    </recommendedName>
</protein>
<proteinExistence type="predicted"/>
<dbReference type="Proteomes" id="UP000177117">
    <property type="component" value="Unassembled WGS sequence"/>
</dbReference>
<accession>A0A1F8EHZ0</accession>
<organism evidence="2 3">
    <name type="scientific">Candidatus Yanofskybacteria bacterium RIFCSPHIGHO2_01_FULL_41_53</name>
    <dbReference type="NCBI Taxonomy" id="1802663"/>
    <lineage>
        <taxon>Bacteria</taxon>
        <taxon>Candidatus Yanofskyibacteriota</taxon>
    </lineage>
</organism>
<gene>
    <name evidence="2" type="ORF">A2650_03665</name>
</gene>
<evidence type="ECO:0000259" key="1">
    <source>
        <dbReference type="SMART" id="SM00226"/>
    </source>
</evidence>
<dbReference type="Gene3D" id="3.40.50.2300">
    <property type="match status" value="1"/>
</dbReference>
<dbReference type="SMART" id="SM00226">
    <property type="entry name" value="LMWPc"/>
    <property type="match status" value="1"/>
</dbReference>
<evidence type="ECO:0000313" key="2">
    <source>
        <dbReference type="EMBL" id="OGN00455.1"/>
    </source>
</evidence>
<name>A0A1F8EHZ0_9BACT</name>